<comment type="subcellular location">
    <subcellularLocation>
        <location evidence="1">Cell membrane</location>
        <topology evidence="1">Multi-pass membrane protein</topology>
    </subcellularLocation>
</comment>
<dbReference type="InterPro" id="IPR023415">
    <property type="entry name" value="LDLR_class-A_CS"/>
</dbReference>
<dbReference type="GO" id="GO:0005886">
    <property type="term" value="C:plasma membrane"/>
    <property type="evidence" value="ECO:0007669"/>
    <property type="project" value="UniProtKB-SubCell"/>
</dbReference>
<evidence type="ECO:0000256" key="8">
    <source>
        <dbReference type="ARBA" id="ARBA00023040"/>
    </source>
</evidence>
<dbReference type="EMBL" id="JXJN01009819">
    <property type="status" value="NOT_ANNOTATED_CDS"/>
    <property type="molecule type" value="Genomic_DNA"/>
</dbReference>
<feature type="transmembrane region" description="Helical" evidence="17">
    <location>
        <begin position="424"/>
        <end position="445"/>
    </location>
</feature>
<keyword evidence="3" id="KW-1003">Cell membrane</keyword>
<dbReference type="Pfam" id="PF13855">
    <property type="entry name" value="LRR_8"/>
    <property type="match status" value="1"/>
</dbReference>
<keyword evidence="9 17" id="KW-0472">Membrane</keyword>
<dbReference type="PROSITE" id="PS00237">
    <property type="entry name" value="G_PROTEIN_RECEP_F1_1"/>
    <property type="match status" value="1"/>
</dbReference>
<feature type="transmembrane region" description="Helical" evidence="17">
    <location>
        <begin position="457"/>
        <end position="480"/>
    </location>
</feature>
<keyword evidence="20" id="KW-1185">Reference proteome</keyword>
<keyword evidence="4" id="KW-0433">Leucine-rich repeat</keyword>
<keyword evidence="7 17" id="KW-1133">Transmembrane helix</keyword>
<feature type="transmembrane region" description="Helical" evidence="17">
    <location>
        <begin position="641"/>
        <end position="666"/>
    </location>
</feature>
<dbReference type="SUPFAM" id="SSF81321">
    <property type="entry name" value="Family A G protein-coupled receptor-like"/>
    <property type="match status" value="1"/>
</dbReference>
<protein>
    <recommendedName>
        <fullName evidence="18">G-protein coupled receptors family 1 profile domain-containing protein</fullName>
    </recommendedName>
</protein>
<feature type="transmembrane region" description="Helical" evidence="17">
    <location>
        <begin position="500"/>
        <end position="522"/>
    </location>
</feature>
<sequence>MVYRRSIAIGVLFLVLSGLLSALIFRLSLGPCPTGTFSCDRGLLCVSQRQICDHRQDCVDGSDEHPVECGLLYGSKDMTNKIVTNAIKQKHRIPVTTNLTAVPFWHNNSKIQGKVLSPIEKNANRLIVKKMCKPEKISTYPEACVCRQHTLLYCGPNSNLTHIPMSGDKITNLIIMQNNLTLQQNAFSSYKNLRRLKLKYNNLTDIPLGLFHRLQALERLDIRHNSIAQLPKGIFRGLQAVQWLFLSSNGLKRIPINEMAIELPLLEWLVLSDNLLTLDNERFPRLNLLLELNLNDNLITYIHPKAFYGLHNIRDIRLVGNPLKYLSSHTFLSNQYLEALSLGYTPLQIHSSLLRHLNVSYLNLTGIPFGSIDFESINVMTNLKYIIYDRFYYCSMTPNVRMCRPISDGLSTFHDLLSKPVLRYSVWIMAFITITGNIMVLWGRFTYRDENVAVAMVIRNLAFADLLMGFYLLTIGILDYSYRDEYHRVALDWITSWQCVAVGILAVSSSEVSLLILAFMSLERFLLIADPFRSHHRISSKTILITLIIIWIMGIVLAVAPVILWQSSTKYYGTYSGICFPLHIQEPYPLGWQYSAFLFLGINLSLLLIITLLYIALLVSIWRTRKATPLALLEYEFAVKFFFIVLADILCWAPIIAMKIWVFFNYNISNDIYAWLVVFVLPLNSAINPLLYTFTTPKYRNQILSHNWKKIISRRREKSSRDTNTATGSSNLGSVQKFT</sequence>
<proteinExistence type="inferred from homology"/>
<dbReference type="InterPro" id="IPR000276">
    <property type="entry name" value="GPCR_Rhodpsn"/>
</dbReference>
<evidence type="ECO:0000256" key="5">
    <source>
        <dbReference type="ARBA" id="ARBA00022692"/>
    </source>
</evidence>
<dbReference type="PRINTS" id="PR00237">
    <property type="entry name" value="GPCRRHODOPSN"/>
</dbReference>
<dbReference type="PROSITE" id="PS50262">
    <property type="entry name" value="G_PROTEIN_RECEP_F1_2"/>
    <property type="match status" value="1"/>
</dbReference>
<feature type="compositionally biased region" description="Polar residues" evidence="16">
    <location>
        <begin position="722"/>
        <end position="739"/>
    </location>
</feature>
<dbReference type="EnsemblMetazoa" id="GPPI021840-RA">
    <property type="protein sequence ID" value="GPPI021840-PA"/>
    <property type="gene ID" value="GPPI021840"/>
</dbReference>
<dbReference type="InterPro" id="IPR036055">
    <property type="entry name" value="LDL_receptor-like_sf"/>
</dbReference>
<dbReference type="PRINTS" id="PR01739">
    <property type="entry name" value="RELAXINR"/>
</dbReference>
<keyword evidence="6" id="KW-0677">Repeat</keyword>
<dbReference type="PROSITE" id="PS51450">
    <property type="entry name" value="LRR"/>
    <property type="match status" value="1"/>
</dbReference>
<dbReference type="SUPFAM" id="SSF57424">
    <property type="entry name" value="LDL receptor-like module"/>
    <property type="match status" value="1"/>
</dbReference>
<feature type="transmembrane region" description="Helical" evidence="17">
    <location>
        <begin position="596"/>
        <end position="621"/>
    </location>
</feature>
<dbReference type="AlphaFoldDB" id="A0A1B0B828"/>
<evidence type="ECO:0000256" key="15">
    <source>
        <dbReference type="RuleBase" id="RU000688"/>
    </source>
</evidence>
<evidence type="ECO:0000256" key="4">
    <source>
        <dbReference type="ARBA" id="ARBA00022614"/>
    </source>
</evidence>
<feature type="transmembrane region" description="Helical" evidence="17">
    <location>
        <begin position="543"/>
        <end position="565"/>
    </location>
</feature>
<evidence type="ECO:0000313" key="19">
    <source>
        <dbReference type="EnsemblMetazoa" id="GPPI021840-PA"/>
    </source>
</evidence>
<dbReference type="FunFam" id="1.20.1070.10:FF:000023">
    <property type="entry name" value="Relaxin family peptide receptor 1"/>
    <property type="match status" value="1"/>
</dbReference>
<evidence type="ECO:0000256" key="10">
    <source>
        <dbReference type="ARBA" id="ARBA00023157"/>
    </source>
</evidence>
<keyword evidence="10" id="KW-1015">Disulfide bond</keyword>
<accession>A0A1B0B828</accession>
<evidence type="ECO:0000256" key="1">
    <source>
        <dbReference type="ARBA" id="ARBA00004651"/>
    </source>
</evidence>
<dbReference type="VEuPathDB" id="VectorBase:GPPI021840"/>
<dbReference type="SMART" id="SM00369">
    <property type="entry name" value="LRR_TYP"/>
    <property type="match status" value="5"/>
</dbReference>
<dbReference type="InterPro" id="IPR001611">
    <property type="entry name" value="Leu-rich_rpt"/>
</dbReference>
<dbReference type="CDD" id="cd00112">
    <property type="entry name" value="LDLa"/>
    <property type="match status" value="1"/>
</dbReference>
<evidence type="ECO:0000313" key="20">
    <source>
        <dbReference type="Proteomes" id="UP000092460"/>
    </source>
</evidence>
<evidence type="ECO:0000256" key="11">
    <source>
        <dbReference type="ARBA" id="ARBA00023170"/>
    </source>
</evidence>
<evidence type="ECO:0000256" key="3">
    <source>
        <dbReference type="ARBA" id="ARBA00022475"/>
    </source>
</evidence>
<dbReference type="GO" id="GO:0008528">
    <property type="term" value="F:G protein-coupled peptide receptor activity"/>
    <property type="evidence" value="ECO:0007669"/>
    <property type="project" value="TreeGrafter"/>
</dbReference>
<dbReference type="Pfam" id="PF00057">
    <property type="entry name" value="Ldl_recept_a"/>
    <property type="match status" value="1"/>
</dbReference>
<dbReference type="PANTHER" id="PTHR24372">
    <property type="entry name" value="GLYCOPROTEIN HORMONE RECEPTOR"/>
    <property type="match status" value="1"/>
</dbReference>
<evidence type="ECO:0000256" key="16">
    <source>
        <dbReference type="SAM" id="MobiDB-lite"/>
    </source>
</evidence>
<name>A0A1B0B828_9MUSC</name>
<keyword evidence="8 15" id="KW-0297">G-protein coupled receptor</keyword>
<dbReference type="SMART" id="SM00192">
    <property type="entry name" value="LDLa"/>
    <property type="match status" value="1"/>
</dbReference>
<organism evidence="19 20">
    <name type="scientific">Glossina palpalis gambiensis</name>
    <dbReference type="NCBI Taxonomy" id="67801"/>
    <lineage>
        <taxon>Eukaryota</taxon>
        <taxon>Metazoa</taxon>
        <taxon>Ecdysozoa</taxon>
        <taxon>Arthropoda</taxon>
        <taxon>Hexapoda</taxon>
        <taxon>Insecta</taxon>
        <taxon>Pterygota</taxon>
        <taxon>Neoptera</taxon>
        <taxon>Endopterygota</taxon>
        <taxon>Diptera</taxon>
        <taxon>Brachycera</taxon>
        <taxon>Muscomorpha</taxon>
        <taxon>Hippoboscoidea</taxon>
        <taxon>Glossinidae</taxon>
        <taxon>Glossina</taxon>
    </lineage>
</organism>
<dbReference type="Gene3D" id="3.80.10.10">
    <property type="entry name" value="Ribonuclease Inhibitor"/>
    <property type="match status" value="2"/>
</dbReference>
<dbReference type="SUPFAM" id="SSF52058">
    <property type="entry name" value="L domain-like"/>
    <property type="match status" value="1"/>
</dbReference>
<reference evidence="20" key="1">
    <citation type="submission" date="2015-01" db="EMBL/GenBank/DDBJ databases">
        <authorList>
            <person name="Aksoy S."/>
            <person name="Warren W."/>
            <person name="Wilson R.K."/>
        </authorList>
    </citation>
    <scope>NUCLEOTIDE SEQUENCE [LARGE SCALE GENOMIC DNA]</scope>
    <source>
        <strain evidence="20">IAEA</strain>
    </source>
</reference>
<dbReference type="Gene3D" id="1.20.1070.10">
    <property type="entry name" value="Rhodopsin 7-helix transmembrane proteins"/>
    <property type="match status" value="1"/>
</dbReference>
<evidence type="ECO:0000259" key="18">
    <source>
        <dbReference type="PROSITE" id="PS50262"/>
    </source>
</evidence>
<reference evidence="19" key="2">
    <citation type="submission" date="2020-05" db="UniProtKB">
        <authorList>
            <consortium name="EnsemblMetazoa"/>
        </authorList>
    </citation>
    <scope>IDENTIFICATION</scope>
    <source>
        <strain evidence="19">IAEA</strain>
    </source>
</reference>
<keyword evidence="5 15" id="KW-0812">Transmembrane</keyword>
<comment type="caution">
    <text evidence="14">Lacks conserved residue(s) required for the propagation of feature annotation.</text>
</comment>
<dbReference type="PROSITE" id="PS50068">
    <property type="entry name" value="LDLRA_2"/>
    <property type="match status" value="1"/>
</dbReference>
<comment type="similarity">
    <text evidence="2 15">Belongs to the G-protein coupled receptor 1 family.</text>
</comment>
<evidence type="ECO:0000256" key="13">
    <source>
        <dbReference type="ARBA" id="ARBA00023224"/>
    </source>
</evidence>
<dbReference type="PANTHER" id="PTHR24372:SF80">
    <property type="entry name" value="FI21465P1-RELATED"/>
    <property type="match status" value="1"/>
</dbReference>
<evidence type="ECO:0000256" key="6">
    <source>
        <dbReference type="ARBA" id="ARBA00022737"/>
    </source>
</evidence>
<dbReference type="Pfam" id="PF00001">
    <property type="entry name" value="7tm_1"/>
    <property type="match status" value="1"/>
</dbReference>
<keyword evidence="12" id="KW-0325">Glycoprotein</keyword>
<evidence type="ECO:0000256" key="12">
    <source>
        <dbReference type="ARBA" id="ARBA00023180"/>
    </source>
</evidence>
<feature type="region of interest" description="Disordered" evidence="16">
    <location>
        <begin position="715"/>
        <end position="739"/>
    </location>
</feature>
<dbReference type="PROSITE" id="PS01209">
    <property type="entry name" value="LDLRA_1"/>
    <property type="match status" value="1"/>
</dbReference>
<evidence type="ECO:0000256" key="17">
    <source>
        <dbReference type="SAM" id="Phobius"/>
    </source>
</evidence>
<dbReference type="Proteomes" id="UP000092460">
    <property type="component" value="Unassembled WGS sequence"/>
</dbReference>
<dbReference type="InterPro" id="IPR017452">
    <property type="entry name" value="GPCR_Rhodpsn_7TM"/>
</dbReference>
<feature type="transmembrane region" description="Helical" evidence="17">
    <location>
        <begin position="672"/>
        <end position="694"/>
    </location>
</feature>
<evidence type="ECO:0000256" key="7">
    <source>
        <dbReference type="ARBA" id="ARBA00022989"/>
    </source>
</evidence>
<dbReference type="GO" id="GO:0009755">
    <property type="term" value="P:hormone-mediated signaling pathway"/>
    <property type="evidence" value="ECO:0007669"/>
    <property type="project" value="TreeGrafter"/>
</dbReference>
<evidence type="ECO:0000256" key="9">
    <source>
        <dbReference type="ARBA" id="ARBA00023136"/>
    </source>
</evidence>
<dbReference type="STRING" id="67801.A0A1B0B828"/>
<evidence type="ECO:0000256" key="2">
    <source>
        <dbReference type="ARBA" id="ARBA00010663"/>
    </source>
</evidence>
<dbReference type="InterPro" id="IPR008112">
    <property type="entry name" value="Relaxin_rcpt"/>
</dbReference>
<keyword evidence="13 15" id="KW-0807">Transducer</keyword>
<keyword evidence="11 15" id="KW-0675">Receptor</keyword>
<dbReference type="Gene3D" id="4.10.400.10">
    <property type="entry name" value="Low-density Lipoprotein Receptor"/>
    <property type="match status" value="1"/>
</dbReference>
<dbReference type="InterPro" id="IPR032675">
    <property type="entry name" value="LRR_dom_sf"/>
</dbReference>
<feature type="domain" description="G-protein coupled receptors family 1 profile" evidence="18">
    <location>
        <begin position="436"/>
        <end position="692"/>
    </location>
</feature>
<evidence type="ECO:0000256" key="14">
    <source>
        <dbReference type="PROSITE-ProRule" id="PRU00124"/>
    </source>
</evidence>
<dbReference type="InterPro" id="IPR003591">
    <property type="entry name" value="Leu-rich_rpt_typical-subtyp"/>
</dbReference>
<dbReference type="GO" id="GO:0007189">
    <property type="term" value="P:adenylate cyclase-activating G protein-coupled receptor signaling pathway"/>
    <property type="evidence" value="ECO:0007669"/>
    <property type="project" value="TreeGrafter"/>
</dbReference>
<dbReference type="InterPro" id="IPR002172">
    <property type="entry name" value="LDrepeatLR_classA_rpt"/>
</dbReference>